<protein>
    <submittedName>
        <fullName evidence="9">AI-2E family transporter</fullName>
    </submittedName>
</protein>
<dbReference type="Pfam" id="PF01594">
    <property type="entry name" value="AI-2E_transport"/>
    <property type="match status" value="1"/>
</dbReference>
<evidence type="ECO:0000256" key="6">
    <source>
        <dbReference type="ARBA" id="ARBA00022989"/>
    </source>
</evidence>
<feature type="transmembrane region" description="Helical" evidence="8">
    <location>
        <begin position="283"/>
        <end position="302"/>
    </location>
</feature>
<keyword evidence="6 8" id="KW-1133">Transmembrane helix</keyword>
<name>A0A418PWD5_9BACT</name>
<evidence type="ECO:0000256" key="1">
    <source>
        <dbReference type="ARBA" id="ARBA00004651"/>
    </source>
</evidence>
<evidence type="ECO:0000256" key="7">
    <source>
        <dbReference type="ARBA" id="ARBA00023136"/>
    </source>
</evidence>
<feature type="transmembrane region" description="Helical" evidence="8">
    <location>
        <begin position="72"/>
        <end position="94"/>
    </location>
</feature>
<reference evidence="9 10" key="1">
    <citation type="submission" date="2018-09" db="EMBL/GenBank/DDBJ databases">
        <authorList>
            <person name="Wang X."/>
            <person name="Du Z."/>
        </authorList>
    </citation>
    <scope>NUCLEOTIDE SEQUENCE [LARGE SCALE GENOMIC DNA]</scope>
    <source>
        <strain evidence="9 10">N3</strain>
    </source>
</reference>
<evidence type="ECO:0000256" key="3">
    <source>
        <dbReference type="ARBA" id="ARBA00022448"/>
    </source>
</evidence>
<feature type="transmembrane region" description="Helical" evidence="8">
    <location>
        <begin position="314"/>
        <end position="343"/>
    </location>
</feature>
<dbReference type="AlphaFoldDB" id="A0A418PWD5"/>
<evidence type="ECO:0000313" key="10">
    <source>
        <dbReference type="Proteomes" id="UP000283522"/>
    </source>
</evidence>
<dbReference type="Proteomes" id="UP000283522">
    <property type="component" value="Unassembled WGS sequence"/>
</dbReference>
<keyword evidence="3" id="KW-0813">Transport</keyword>
<dbReference type="PANTHER" id="PTHR21716:SF67">
    <property type="entry name" value="TRANSPORT PROTEIN YDIK-RELATED"/>
    <property type="match status" value="1"/>
</dbReference>
<dbReference type="InterPro" id="IPR002549">
    <property type="entry name" value="AI-2E-like"/>
</dbReference>
<dbReference type="OrthoDB" id="106838at2"/>
<comment type="subcellular location">
    <subcellularLocation>
        <location evidence="1">Cell membrane</location>
        <topology evidence="1">Multi-pass membrane protein</topology>
    </subcellularLocation>
</comment>
<dbReference type="RefSeq" id="WP_119475920.1">
    <property type="nucleotide sequence ID" value="NZ_QXML01000001.1"/>
</dbReference>
<comment type="similarity">
    <text evidence="2">Belongs to the autoinducer-2 exporter (AI-2E) (TC 2.A.86) family.</text>
</comment>
<evidence type="ECO:0000256" key="2">
    <source>
        <dbReference type="ARBA" id="ARBA00009773"/>
    </source>
</evidence>
<sequence length="359" mass="38994">MKSPLPESPYSSSPSPVIHYAMQLLALAILLVWCFNILEPFIIPIIWAAVFASSFSPIHEKLTGKFHWKNSLSATFITLLALLILIAPAIFFMLQGAGEIKELAQSLRDHDLEIPSPNERVKSWPLIGERLFTFWAEASSNLSATLKEHQDQLKPVLIKLVDLLKNTAKGILLLMISIIVSGVMLAYEKEESDFMKKLFVKLAGKEGEKMAGIAKQTIQNVVKGILGVAAIQATLVGVGLLIAGVPFAGLWIILALILSIVQIGILPISIGVIIYIWSTADNLTAIILTVWMVVVGLLDNVLKPIFLGKGASVPMLVVFLGAIGGFLFSGFIGLFTGAIVLTLGYKLAVGWLNSEEQRP</sequence>
<keyword evidence="5 8" id="KW-0812">Transmembrane</keyword>
<feature type="transmembrane region" description="Helical" evidence="8">
    <location>
        <begin position="225"/>
        <end position="245"/>
    </location>
</feature>
<feature type="transmembrane region" description="Helical" evidence="8">
    <location>
        <begin position="170"/>
        <end position="187"/>
    </location>
</feature>
<keyword evidence="7 8" id="KW-0472">Membrane</keyword>
<dbReference type="EMBL" id="QXML01000001">
    <property type="protein sequence ID" value="RIW18441.1"/>
    <property type="molecule type" value="Genomic_DNA"/>
</dbReference>
<dbReference type="GO" id="GO:0005886">
    <property type="term" value="C:plasma membrane"/>
    <property type="evidence" value="ECO:0007669"/>
    <property type="project" value="UniProtKB-SubCell"/>
</dbReference>
<dbReference type="PANTHER" id="PTHR21716">
    <property type="entry name" value="TRANSMEMBRANE PROTEIN"/>
    <property type="match status" value="1"/>
</dbReference>
<evidence type="ECO:0000256" key="8">
    <source>
        <dbReference type="SAM" id="Phobius"/>
    </source>
</evidence>
<organism evidence="9 10">
    <name type="scientific">Algoriphagus lacus</name>
    <dbReference type="NCBI Taxonomy" id="2056311"/>
    <lineage>
        <taxon>Bacteria</taxon>
        <taxon>Pseudomonadati</taxon>
        <taxon>Bacteroidota</taxon>
        <taxon>Cytophagia</taxon>
        <taxon>Cytophagales</taxon>
        <taxon>Cyclobacteriaceae</taxon>
        <taxon>Algoriphagus</taxon>
    </lineage>
</organism>
<feature type="transmembrane region" description="Helical" evidence="8">
    <location>
        <begin position="251"/>
        <end position="276"/>
    </location>
</feature>
<evidence type="ECO:0000256" key="4">
    <source>
        <dbReference type="ARBA" id="ARBA00022475"/>
    </source>
</evidence>
<feature type="transmembrane region" description="Helical" evidence="8">
    <location>
        <begin position="20"/>
        <end position="51"/>
    </location>
</feature>
<keyword evidence="10" id="KW-1185">Reference proteome</keyword>
<gene>
    <name evidence="9" type="ORF">D0X99_01770</name>
</gene>
<comment type="caution">
    <text evidence="9">The sequence shown here is derived from an EMBL/GenBank/DDBJ whole genome shotgun (WGS) entry which is preliminary data.</text>
</comment>
<evidence type="ECO:0000313" key="9">
    <source>
        <dbReference type="EMBL" id="RIW18441.1"/>
    </source>
</evidence>
<accession>A0A418PWD5</accession>
<evidence type="ECO:0000256" key="5">
    <source>
        <dbReference type="ARBA" id="ARBA00022692"/>
    </source>
</evidence>
<keyword evidence="4" id="KW-1003">Cell membrane</keyword>
<proteinExistence type="inferred from homology"/>